<keyword evidence="3" id="KW-1185">Reference proteome</keyword>
<name>A0A9P3B766_9EURO</name>
<dbReference type="AlphaFoldDB" id="A0A9P3B766"/>
<dbReference type="RefSeq" id="XP_043156709.1">
    <property type="nucleotide sequence ID" value="XM_043300774.1"/>
</dbReference>
<dbReference type="EMBL" id="BHVY01000003">
    <property type="protein sequence ID" value="GIJ85962.1"/>
    <property type="molecule type" value="Genomic_DNA"/>
</dbReference>
<gene>
    <name evidence="2" type="ORF">Asppvi_004833</name>
</gene>
<organism evidence="2 3">
    <name type="scientific">Aspergillus pseudoviridinutans</name>
    <dbReference type="NCBI Taxonomy" id="1517512"/>
    <lineage>
        <taxon>Eukaryota</taxon>
        <taxon>Fungi</taxon>
        <taxon>Dikarya</taxon>
        <taxon>Ascomycota</taxon>
        <taxon>Pezizomycotina</taxon>
        <taxon>Eurotiomycetes</taxon>
        <taxon>Eurotiomycetidae</taxon>
        <taxon>Eurotiales</taxon>
        <taxon>Aspergillaceae</taxon>
        <taxon>Aspergillus</taxon>
        <taxon>Aspergillus subgen. Fumigati</taxon>
    </lineage>
</organism>
<evidence type="ECO:0000313" key="3">
    <source>
        <dbReference type="Proteomes" id="UP001043456"/>
    </source>
</evidence>
<reference evidence="2 3" key="1">
    <citation type="submission" date="2018-10" db="EMBL/GenBank/DDBJ databases">
        <title>Pan-genome distribution and transcriptional activeness of fungal secondary metabolism genes in Aspergillus section Fumigati.</title>
        <authorList>
            <person name="Takahashi H."/>
            <person name="Umemura M."/>
            <person name="Ninomiya A."/>
            <person name="Kusuya Y."/>
            <person name="Urayama S."/>
            <person name="Shimizu M."/>
            <person name="Watanabe A."/>
            <person name="Kamei K."/>
            <person name="Yaguchi T."/>
            <person name="Hagiwara D."/>
        </authorList>
    </citation>
    <scope>NUCLEOTIDE SEQUENCE [LARGE SCALE GENOMIC DNA]</scope>
    <source>
        <strain evidence="2 3">IFM 55266</strain>
    </source>
</reference>
<feature type="compositionally biased region" description="Basic and acidic residues" evidence="1">
    <location>
        <begin position="23"/>
        <end position="34"/>
    </location>
</feature>
<dbReference type="GeneID" id="67003445"/>
<evidence type="ECO:0000256" key="1">
    <source>
        <dbReference type="SAM" id="MobiDB-lite"/>
    </source>
</evidence>
<comment type="caution">
    <text evidence="2">The sequence shown here is derived from an EMBL/GenBank/DDBJ whole genome shotgun (WGS) entry which is preliminary data.</text>
</comment>
<proteinExistence type="predicted"/>
<feature type="region of interest" description="Disordered" evidence="1">
    <location>
        <begin position="19"/>
        <end position="68"/>
    </location>
</feature>
<accession>A0A9P3B766</accession>
<protein>
    <submittedName>
        <fullName evidence="2">Uncharacterized protein</fullName>
    </submittedName>
</protein>
<sequence length="68" mass="8044">MGAWPRTRAYARSNWVELNSRSCETKRQQNEPKQRPSINAHWNGTAGHLRPSRDKIHLYRTLSKKSKR</sequence>
<evidence type="ECO:0000313" key="2">
    <source>
        <dbReference type="EMBL" id="GIJ85962.1"/>
    </source>
</evidence>
<dbReference type="Proteomes" id="UP001043456">
    <property type="component" value="Unassembled WGS sequence"/>
</dbReference>